<organism evidence="3 4">
    <name type="scientific">Ornithinimicrobium humiphilum</name>
    <dbReference type="NCBI Taxonomy" id="125288"/>
    <lineage>
        <taxon>Bacteria</taxon>
        <taxon>Bacillati</taxon>
        <taxon>Actinomycetota</taxon>
        <taxon>Actinomycetes</taxon>
        <taxon>Micrococcales</taxon>
        <taxon>Ornithinimicrobiaceae</taxon>
        <taxon>Ornithinimicrobium</taxon>
    </lineage>
</organism>
<dbReference type="GO" id="GO:0016301">
    <property type="term" value="F:kinase activity"/>
    <property type="evidence" value="ECO:0007669"/>
    <property type="project" value="UniProtKB-KW"/>
</dbReference>
<dbReference type="SUPFAM" id="SSF56112">
    <property type="entry name" value="Protein kinase-like (PK-like)"/>
    <property type="match status" value="1"/>
</dbReference>
<comment type="caution">
    <text evidence="3">The sequence shown here is derived from an EMBL/GenBank/DDBJ whole genome shotgun (WGS) entry which is preliminary data.</text>
</comment>
<evidence type="ECO:0000313" key="3">
    <source>
        <dbReference type="EMBL" id="TQM97497.1"/>
    </source>
</evidence>
<feature type="compositionally biased region" description="Low complexity" evidence="1">
    <location>
        <begin position="472"/>
        <end position="488"/>
    </location>
</feature>
<dbReference type="Pfam" id="PF01636">
    <property type="entry name" value="APH"/>
    <property type="match status" value="1"/>
</dbReference>
<reference evidence="3 4" key="1">
    <citation type="submission" date="2019-06" db="EMBL/GenBank/DDBJ databases">
        <title>Sequencing the genomes of 1000 actinobacteria strains.</title>
        <authorList>
            <person name="Klenk H.-P."/>
        </authorList>
    </citation>
    <scope>NUCLEOTIDE SEQUENCE [LARGE SCALE GENOMIC DNA]</scope>
    <source>
        <strain evidence="3 4">DSM 12362</strain>
    </source>
</reference>
<dbReference type="InterPro" id="IPR002575">
    <property type="entry name" value="Aminoglycoside_PTrfase"/>
</dbReference>
<dbReference type="Proteomes" id="UP000315133">
    <property type="component" value="Unassembled WGS sequence"/>
</dbReference>
<feature type="compositionally biased region" description="Acidic residues" evidence="1">
    <location>
        <begin position="397"/>
        <end position="413"/>
    </location>
</feature>
<protein>
    <submittedName>
        <fullName evidence="3">Aminoglycoside phosphotransferase (APT) family kinase protein</fullName>
    </submittedName>
</protein>
<accession>A0A543KR05</accession>
<dbReference type="InterPro" id="IPR011009">
    <property type="entry name" value="Kinase-like_dom_sf"/>
</dbReference>
<keyword evidence="3" id="KW-0808">Transferase</keyword>
<gene>
    <name evidence="3" type="ORF">FB476_2410</name>
</gene>
<evidence type="ECO:0000256" key="1">
    <source>
        <dbReference type="SAM" id="MobiDB-lite"/>
    </source>
</evidence>
<keyword evidence="3" id="KW-0418">Kinase</keyword>
<evidence type="ECO:0000259" key="2">
    <source>
        <dbReference type="Pfam" id="PF01636"/>
    </source>
</evidence>
<keyword evidence="4" id="KW-1185">Reference proteome</keyword>
<feature type="compositionally biased region" description="Pro residues" evidence="1">
    <location>
        <begin position="326"/>
        <end position="340"/>
    </location>
</feature>
<name>A0A543KR05_9MICO</name>
<dbReference type="EMBL" id="VFPU01000001">
    <property type="protein sequence ID" value="TQM97497.1"/>
    <property type="molecule type" value="Genomic_DNA"/>
</dbReference>
<feature type="region of interest" description="Disordered" evidence="1">
    <location>
        <begin position="311"/>
        <end position="518"/>
    </location>
</feature>
<dbReference type="Gene3D" id="3.90.1200.10">
    <property type="match status" value="1"/>
</dbReference>
<sequence length="518" mass="53711">MGTVMRTDLALAALASAAVPGMKPVAVAGISDDGRSEELQSALVEDATGRRWIVRSPLTPVAGARLQRNDELVRQLSRHVPFKVPAAAGYAPVGKDGSAAVYPYVEGSPLDLRRLPAGPGLGSAVGRALAAVHNIPRAVFEEQDVPVFDAAGTRQRAIAEVDRAAETGRVPTGLLARWEEAFEAAPLWQFATTPVHGSFTGASVVVAFTDEEDAASGRVVAVTDWDEAMVGDPATDLAELWAQAPRPAWDAVLESYALARAHRPDPYLSARARLVAELRSLRGLARAVAEGDEDAARRIVEALRRMDRLTEADDSLVPVTARPSGSRPPSPSAGPTPSPRPTASDDDRADGRVVAPGAGPETDGDRTMEVPPPPTPTGDGFDQEPPSDGDPYPGTASDEDTSPGAASDDDADADPVPGADGDPTDLVEVPEGATGGHGPDAGAQLEEAGAEPQAAAAPPDDDEAVDHEEDPAGAAAAEPADPSSPEAGQGVPPEAEDLEDEDRLHELYGMPVDPDTSR</sequence>
<feature type="compositionally biased region" description="Low complexity" evidence="1">
    <location>
        <begin position="440"/>
        <end position="458"/>
    </location>
</feature>
<feature type="compositionally biased region" description="Acidic residues" evidence="1">
    <location>
        <begin position="459"/>
        <end position="471"/>
    </location>
</feature>
<evidence type="ECO:0000313" key="4">
    <source>
        <dbReference type="Proteomes" id="UP000315133"/>
    </source>
</evidence>
<feature type="domain" description="Aminoglycoside phosphotransferase" evidence="2">
    <location>
        <begin position="43"/>
        <end position="261"/>
    </location>
</feature>
<dbReference type="AlphaFoldDB" id="A0A543KR05"/>
<proteinExistence type="predicted"/>